<name>A0ABS4CHB5_9ENTE</name>
<protein>
    <submittedName>
        <fullName evidence="1">Uncharacterized protein</fullName>
    </submittedName>
</protein>
<dbReference type="Proteomes" id="UP000673375">
    <property type="component" value="Unassembled WGS sequence"/>
</dbReference>
<evidence type="ECO:0000313" key="1">
    <source>
        <dbReference type="EMBL" id="MBP1045829.1"/>
    </source>
</evidence>
<organism evidence="1 2">
    <name type="scientific">Enterococcus larvae</name>
    <dbReference type="NCBI Taxonomy" id="2794352"/>
    <lineage>
        <taxon>Bacteria</taxon>
        <taxon>Bacillati</taxon>
        <taxon>Bacillota</taxon>
        <taxon>Bacilli</taxon>
        <taxon>Lactobacillales</taxon>
        <taxon>Enterococcaceae</taxon>
        <taxon>Enterococcus</taxon>
    </lineage>
</organism>
<reference evidence="1 2" key="1">
    <citation type="submission" date="2020-12" db="EMBL/GenBank/DDBJ databases">
        <title>Vagococcus allomyrinae sp. nov. and Enterococcus lavae sp. nov., isolated from the larvae of Allomyrina dichotoma.</title>
        <authorList>
            <person name="Lee S.D."/>
        </authorList>
    </citation>
    <scope>NUCLEOTIDE SEQUENCE [LARGE SCALE GENOMIC DNA]</scope>
    <source>
        <strain evidence="1 2">BWM-S5</strain>
    </source>
</reference>
<gene>
    <name evidence="1" type="ORF">I6N96_06015</name>
</gene>
<dbReference type="EMBL" id="JAEDXU010000002">
    <property type="protein sequence ID" value="MBP1045829.1"/>
    <property type="molecule type" value="Genomic_DNA"/>
</dbReference>
<dbReference type="RefSeq" id="WP_209556609.1">
    <property type="nucleotide sequence ID" value="NZ_JAEDXU010000002.1"/>
</dbReference>
<sequence length="200" mass="22932">MHYQQEHFTDYTIKQGTRLTPEARQFLLDRKIVFLEQKQQKSQLSNVSNSKAPEYTSISSYLKPKLEKISATFLLMVSFLTDEDMYTAEQVLILENYLADLCNENDEHPRVTVDLSLKTEKKHVVSAFHIQSSKGKEIAFLNFLLADLKVFRAELMTNWSEKTGMEEQLNLIIEKVDKVCTVLEGLIHKAIGGDDVSEGK</sequence>
<accession>A0ABS4CHB5</accession>
<comment type="caution">
    <text evidence="1">The sequence shown here is derived from an EMBL/GenBank/DDBJ whole genome shotgun (WGS) entry which is preliminary data.</text>
</comment>
<evidence type="ECO:0000313" key="2">
    <source>
        <dbReference type="Proteomes" id="UP000673375"/>
    </source>
</evidence>
<proteinExistence type="predicted"/>
<keyword evidence="2" id="KW-1185">Reference proteome</keyword>